<dbReference type="Gene3D" id="1.10.287.110">
    <property type="entry name" value="DnaJ domain"/>
    <property type="match status" value="1"/>
</dbReference>
<dbReference type="GO" id="GO:0009507">
    <property type="term" value="C:chloroplast"/>
    <property type="evidence" value="ECO:0007669"/>
    <property type="project" value="TreeGrafter"/>
</dbReference>
<dbReference type="PROSITE" id="PS50076">
    <property type="entry name" value="DNAJ_2"/>
    <property type="match status" value="1"/>
</dbReference>
<dbReference type="PANTHER" id="PTHR45090:SF8">
    <property type="entry name" value="J DOMAIN-CONTAINING PROTEIN"/>
    <property type="match status" value="1"/>
</dbReference>
<evidence type="ECO:0000313" key="4">
    <source>
        <dbReference type="Proteomes" id="UP000195402"/>
    </source>
</evidence>
<dbReference type="InterPro" id="IPR001623">
    <property type="entry name" value="DnaJ_domain"/>
</dbReference>
<dbReference type="EMBL" id="MVGT01001376">
    <property type="protein sequence ID" value="OVA12544.1"/>
    <property type="molecule type" value="Genomic_DNA"/>
</dbReference>
<accession>A0A200QPZ0</accession>
<sequence>MALQYHPDVCHPSRSRDESARLFVELHKAYKVLSDPISRRKYDRELSLIGKSERTYKTHDQAGDDEDDDDDDDGISRDQWIEQLFELKKRSQYRMSTKAEVSWRCRAQHN</sequence>
<evidence type="ECO:0000256" key="1">
    <source>
        <dbReference type="SAM" id="MobiDB-lite"/>
    </source>
</evidence>
<name>A0A200QPZ0_MACCD</name>
<evidence type="ECO:0000259" key="2">
    <source>
        <dbReference type="PROSITE" id="PS50076"/>
    </source>
</evidence>
<gene>
    <name evidence="3" type="ORF">BVC80_9011g64</name>
</gene>
<proteinExistence type="predicted"/>
<dbReference type="SUPFAM" id="SSF46565">
    <property type="entry name" value="Chaperone J-domain"/>
    <property type="match status" value="1"/>
</dbReference>
<feature type="compositionally biased region" description="Acidic residues" evidence="1">
    <location>
        <begin position="63"/>
        <end position="73"/>
    </location>
</feature>
<dbReference type="Pfam" id="PF00226">
    <property type="entry name" value="DnaJ"/>
    <property type="match status" value="1"/>
</dbReference>
<dbReference type="Proteomes" id="UP000195402">
    <property type="component" value="Unassembled WGS sequence"/>
</dbReference>
<dbReference type="InterPro" id="IPR053232">
    <property type="entry name" value="DnaJ_C/III_chloroplastic"/>
</dbReference>
<dbReference type="AlphaFoldDB" id="A0A200QPZ0"/>
<evidence type="ECO:0000313" key="3">
    <source>
        <dbReference type="EMBL" id="OVA12544.1"/>
    </source>
</evidence>
<dbReference type="STRING" id="56857.A0A200QPZ0"/>
<feature type="region of interest" description="Disordered" evidence="1">
    <location>
        <begin position="53"/>
        <end position="75"/>
    </location>
</feature>
<organism evidence="3 4">
    <name type="scientific">Macleaya cordata</name>
    <name type="common">Five-seeded plume-poppy</name>
    <name type="synonym">Bocconia cordata</name>
    <dbReference type="NCBI Taxonomy" id="56857"/>
    <lineage>
        <taxon>Eukaryota</taxon>
        <taxon>Viridiplantae</taxon>
        <taxon>Streptophyta</taxon>
        <taxon>Embryophyta</taxon>
        <taxon>Tracheophyta</taxon>
        <taxon>Spermatophyta</taxon>
        <taxon>Magnoliopsida</taxon>
        <taxon>Ranunculales</taxon>
        <taxon>Papaveraceae</taxon>
        <taxon>Papaveroideae</taxon>
        <taxon>Macleaya</taxon>
    </lineage>
</organism>
<dbReference type="PANTHER" id="PTHR45090">
    <property type="entry name" value="CHAPERONE PROTEIN DNAJ 20 CHLOROPLASTIC"/>
    <property type="match status" value="1"/>
</dbReference>
<dbReference type="InterPro" id="IPR036869">
    <property type="entry name" value="J_dom_sf"/>
</dbReference>
<reference evidence="3 4" key="1">
    <citation type="journal article" date="2017" name="Mol. Plant">
        <title>The Genome of Medicinal Plant Macleaya cordata Provides New Insights into Benzylisoquinoline Alkaloids Metabolism.</title>
        <authorList>
            <person name="Liu X."/>
            <person name="Liu Y."/>
            <person name="Huang P."/>
            <person name="Ma Y."/>
            <person name="Qing Z."/>
            <person name="Tang Q."/>
            <person name="Cao H."/>
            <person name="Cheng P."/>
            <person name="Zheng Y."/>
            <person name="Yuan Z."/>
            <person name="Zhou Y."/>
            <person name="Liu J."/>
            <person name="Tang Z."/>
            <person name="Zhuo Y."/>
            <person name="Zhang Y."/>
            <person name="Yu L."/>
            <person name="Huang J."/>
            <person name="Yang P."/>
            <person name="Peng Q."/>
            <person name="Zhang J."/>
            <person name="Jiang W."/>
            <person name="Zhang Z."/>
            <person name="Lin K."/>
            <person name="Ro D.K."/>
            <person name="Chen X."/>
            <person name="Xiong X."/>
            <person name="Shang Y."/>
            <person name="Huang S."/>
            <person name="Zeng J."/>
        </authorList>
    </citation>
    <scope>NUCLEOTIDE SEQUENCE [LARGE SCALE GENOMIC DNA]</scope>
    <source>
        <strain evidence="4">cv. BLH2017</strain>
        <tissue evidence="3">Root</tissue>
    </source>
</reference>
<comment type="caution">
    <text evidence="3">The sequence shown here is derived from an EMBL/GenBank/DDBJ whole genome shotgun (WGS) entry which is preliminary data.</text>
</comment>
<dbReference type="OrthoDB" id="10250354at2759"/>
<protein>
    <submittedName>
        <fullName evidence="3">DnaJ domain</fullName>
    </submittedName>
</protein>
<dbReference type="InParanoid" id="A0A200QPZ0"/>
<feature type="domain" description="J" evidence="2">
    <location>
        <begin position="1"/>
        <end position="46"/>
    </location>
</feature>
<dbReference type="CDD" id="cd06257">
    <property type="entry name" value="DnaJ"/>
    <property type="match status" value="1"/>
</dbReference>
<keyword evidence="4" id="KW-1185">Reference proteome</keyword>
<feature type="compositionally biased region" description="Basic and acidic residues" evidence="1">
    <location>
        <begin position="53"/>
        <end position="62"/>
    </location>
</feature>